<keyword evidence="1" id="KW-0489">Methyltransferase</keyword>
<evidence type="ECO:0000313" key="2">
    <source>
        <dbReference type="Proteomes" id="UP000590623"/>
    </source>
</evidence>
<dbReference type="GO" id="GO:0008168">
    <property type="term" value="F:methyltransferase activity"/>
    <property type="evidence" value="ECO:0007669"/>
    <property type="project" value="UniProtKB-KW"/>
</dbReference>
<dbReference type="GO" id="GO:0032259">
    <property type="term" value="P:methylation"/>
    <property type="evidence" value="ECO:0007669"/>
    <property type="project" value="UniProtKB-KW"/>
</dbReference>
<dbReference type="PANTHER" id="PTHR14663:SF2">
    <property type="entry name" value="METHYLTRANSFERASE NSUN7-RELATED"/>
    <property type="match status" value="1"/>
</dbReference>
<proteinExistence type="predicted"/>
<dbReference type="AlphaFoldDB" id="A0A7L2JCV6"/>
<evidence type="ECO:0000313" key="1">
    <source>
        <dbReference type="EMBL" id="NXR21300.1"/>
    </source>
</evidence>
<protein>
    <submittedName>
        <fullName evidence="1">NSUN7 methyltransferase</fullName>
    </submittedName>
</protein>
<organism evidence="1 2">
    <name type="scientific">Cinclus mexicanus</name>
    <name type="common">American dipper</name>
    <dbReference type="NCBI Taxonomy" id="161649"/>
    <lineage>
        <taxon>Eukaryota</taxon>
        <taxon>Metazoa</taxon>
        <taxon>Chordata</taxon>
        <taxon>Craniata</taxon>
        <taxon>Vertebrata</taxon>
        <taxon>Euteleostomi</taxon>
        <taxon>Archelosauria</taxon>
        <taxon>Archosauria</taxon>
        <taxon>Dinosauria</taxon>
        <taxon>Saurischia</taxon>
        <taxon>Theropoda</taxon>
        <taxon>Coelurosauria</taxon>
        <taxon>Aves</taxon>
        <taxon>Neognathae</taxon>
        <taxon>Neoaves</taxon>
        <taxon>Telluraves</taxon>
        <taxon>Australaves</taxon>
        <taxon>Passeriformes</taxon>
        <taxon>Cinclidae</taxon>
        <taxon>Cinclus</taxon>
    </lineage>
</organism>
<keyword evidence="1" id="KW-0808">Transferase</keyword>
<accession>A0A7L2JCV6</accession>
<dbReference type="OrthoDB" id="6817893at2759"/>
<feature type="non-terminal residue" evidence="1">
    <location>
        <position position="138"/>
    </location>
</feature>
<comment type="caution">
    <text evidence="1">The sequence shown here is derived from an EMBL/GenBank/DDBJ whole genome shotgun (WGS) entry which is preliminary data.</text>
</comment>
<feature type="non-terminal residue" evidence="1">
    <location>
        <position position="1"/>
    </location>
</feature>
<dbReference type="InterPro" id="IPR042620">
    <property type="entry name" value="NSUN7"/>
</dbReference>
<reference evidence="1 2" key="1">
    <citation type="submission" date="2019-09" db="EMBL/GenBank/DDBJ databases">
        <title>Bird 10,000 Genomes (B10K) Project - Family phase.</title>
        <authorList>
            <person name="Zhang G."/>
        </authorList>
    </citation>
    <scope>NUCLEOTIDE SEQUENCE [LARGE SCALE GENOMIC DNA]</scope>
    <source>
        <strain evidence="1">B10K-DU-001-77</strain>
        <tissue evidence="1">Muscle</tissue>
    </source>
</reference>
<dbReference type="Proteomes" id="UP000590623">
    <property type="component" value="Unassembled WGS sequence"/>
</dbReference>
<dbReference type="PANTHER" id="PTHR14663">
    <property type="entry name" value="METHYLTRANSFERASE NSUN7-RELATED"/>
    <property type="match status" value="1"/>
</dbReference>
<sequence length="138" mass="16352">EKRTVTQIEKNGYPDSIYINAAKIFQGIHTEKSEDKIQVRYGNNSESPMMAFKDERSRRLCYELAFNTLKYQDLLEEILLDSHTYPCNSIPDELTSLLVVMLYDLQDRKFKKRKTFAEEELVAEVQEIGNYLYRYMCK</sequence>
<keyword evidence="2" id="KW-1185">Reference proteome</keyword>
<name>A0A7L2JCV6_CINMU</name>
<dbReference type="EMBL" id="VWYM01010480">
    <property type="protein sequence ID" value="NXR21300.1"/>
    <property type="molecule type" value="Genomic_DNA"/>
</dbReference>
<gene>
    <name evidence="1" type="primary">Nsun7</name>
    <name evidence="1" type="ORF">CINMEX_R06615</name>
</gene>